<accession>A0A3E0G3V7</accession>
<proteinExistence type="predicted"/>
<sequence>MVGKTLKRAAVVAAMAVAPLCVTGVAHASGVECGAQQIGNASFNLCTYVNNDGGDGLYLNYVTNYIDTSQDGWTFPNGQNCTVQTALTVWPGNGFYTIFGDSYPCNTYKVDPSYTFHLGRELTSNSEVCSTLFFAPYNQRAGYSRGCVGVHR</sequence>
<gene>
    <name evidence="2" type="ORF">BCF44_1484</name>
</gene>
<evidence type="ECO:0000256" key="1">
    <source>
        <dbReference type="SAM" id="SignalP"/>
    </source>
</evidence>
<reference evidence="2 3" key="1">
    <citation type="submission" date="2018-08" db="EMBL/GenBank/DDBJ databases">
        <title>Genomic Encyclopedia of Archaeal and Bacterial Type Strains, Phase II (KMG-II): from individual species to whole genera.</title>
        <authorList>
            <person name="Goeker M."/>
        </authorList>
    </citation>
    <scope>NUCLEOTIDE SEQUENCE [LARGE SCALE GENOMIC DNA]</scope>
    <source>
        <strain evidence="2 3">DSM 45791</strain>
    </source>
</reference>
<dbReference type="EMBL" id="QUNO01000048">
    <property type="protein sequence ID" value="REH17425.1"/>
    <property type="molecule type" value="Genomic_DNA"/>
</dbReference>
<dbReference type="Proteomes" id="UP000256269">
    <property type="component" value="Unassembled WGS sequence"/>
</dbReference>
<comment type="caution">
    <text evidence="2">The sequence shown here is derived from an EMBL/GenBank/DDBJ whole genome shotgun (WGS) entry which is preliminary data.</text>
</comment>
<keyword evidence="1" id="KW-0732">Signal</keyword>
<name>A0A3E0G3V7_9PSEU</name>
<keyword evidence="3" id="KW-1185">Reference proteome</keyword>
<evidence type="ECO:0000313" key="3">
    <source>
        <dbReference type="Proteomes" id="UP000256269"/>
    </source>
</evidence>
<feature type="signal peptide" evidence="1">
    <location>
        <begin position="1"/>
        <end position="28"/>
    </location>
</feature>
<evidence type="ECO:0000313" key="2">
    <source>
        <dbReference type="EMBL" id="REH17425.1"/>
    </source>
</evidence>
<feature type="chain" id="PRO_5017763093" description="Peptidase inhibitor family I36" evidence="1">
    <location>
        <begin position="29"/>
        <end position="152"/>
    </location>
</feature>
<dbReference type="RefSeq" id="WP_116182461.1">
    <property type="nucleotide sequence ID" value="NZ_CP144375.1"/>
</dbReference>
<evidence type="ECO:0008006" key="4">
    <source>
        <dbReference type="Google" id="ProtNLM"/>
    </source>
</evidence>
<organism evidence="2 3">
    <name type="scientific">Kutzneria buriramensis</name>
    <dbReference type="NCBI Taxonomy" id="1045776"/>
    <lineage>
        <taxon>Bacteria</taxon>
        <taxon>Bacillati</taxon>
        <taxon>Actinomycetota</taxon>
        <taxon>Actinomycetes</taxon>
        <taxon>Pseudonocardiales</taxon>
        <taxon>Pseudonocardiaceae</taxon>
        <taxon>Kutzneria</taxon>
    </lineage>
</organism>
<dbReference type="AlphaFoldDB" id="A0A3E0G3V7"/>
<protein>
    <recommendedName>
        <fullName evidence="4">Peptidase inhibitor family I36</fullName>
    </recommendedName>
</protein>